<proteinExistence type="predicted"/>
<keyword evidence="1" id="KW-0812">Transmembrane</keyword>
<dbReference type="Proteomes" id="UP000321196">
    <property type="component" value="Unassembled WGS sequence"/>
</dbReference>
<keyword evidence="1" id="KW-0472">Membrane</keyword>
<keyword evidence="4" id="KW-1185">Reference proteome</keyword>
<evidence type="ECO:0000256" key="1">
    <source>
        <dbReference type="SAM" id="Phobius"/>
    </source>
</evidence>
<gene>
    <name evidence="3" type="ORF">FVP60_04755</name>
</gene>
<dbReference type="Gene3D" id="3.40.30.10">
    <property type="entry name" value="Glutaredoxin"/>
    <property type="match status" value="1"/>
</dbReference>
<evidence type="ECO:0000259" key="2">
    <source>
        <dbReference type="Pfam" id="PF13462"/>
    </source>
</evidence>
<organism evidence="3 4">
    <name type="scientific">Microbacterium mitrae</name>
    <dbReference type="NCBI Taxonomy" id="664640"/>
    <lineage>
        <taxon>Bacteria</taxon>
        <taxon>Bacillati</taxon>
        <taxon>Actinomycetota</taxon>
        <taxon>Actinomycetes</taxon>
        <taxon>Micrococcales</taxon>
        <taxon>Microbacteriaceae</taxon>
        <taxon>Microbacterium</taxon>
    </lineage>
</organism>
<reference evidence="3 4" key="1">
    <citation type="submission" date="2019-08" db="EMBL/GenBank/DDBJ databases">
        <authorList>
            <person name="Dong K."/>
        </authorList>
    </citation>
    <scope>NUCLEOTIDE SEQUENCE [LARGE SCALE GENOMIC DNA]</scope>
    <source>
        <strain evidence="3 4">M4-8</strain>
    </source>
</reference>
<dbReference type="EMBL" id="VRSW01000001">
    <property type="protein sequence ID" value="TXK06273.1"/>
    <property type="molecule type" value="Genomic_DNA"/>
</dbReference>
<sequence length="254" mass="27705">MVVPRDLLRLVLPLHRLARKDMAKPPVKKTNWFAIWTSIGVVVAVAAIAIVVVFSNQAASKLPAENIPAAVDAETGAVTIGEGEDTVSVFVDFMCPNCKNFETNFGGDLRDLAKDDKISLAIHAVSILDNASQGTKYSTRAANAFYCVAEEKPELTMSYMDALFAKQPSEQTVGLSDDRLIELASNLGVDIKACQTEQTFADFVTKQTRNTMPRNPQDNGLYTPTVLINDEYIQLGTLTETYFTDLFAKAASGE</sequence>
<dbReference type="CDD" id="cd02972">
    <property type="entry name" value="DsbA_family"/>
    <property type="match status" value="1"/>
</dbReference>
<feature type="domain" description="Thioredoxin-like fold" evidence="2">
    <location>
        <begin position="84"/>
        <end position="234"/>
    </location>
</feature>
<name>A0A5C8HT78_9MICO</name>
<comment type="caution">
    <text evidence="3">The sequence shown here is derived from an EMBL/GenBank/DDBJ whole genome shotgun (WGS) entry which is preliminary data.</text>
</comment>
<dbReference type="AlphaFoldDB" id="A0A5C8HT78"/>
<dbReference type="InterPro" id="IPR036249">
    <property type="entry name" value="Thioredoxin-like_sf"/>
</dbReference>
<dbReference type="SUPFAM" id="SSF52833">
    <property type="entry name" value="Thioredoxin-like"/>
    <property type="match status" value="1"/>
</dbReference>
<keyword evidence="1" id="KW-1133">Transmembrane helix</keyword>
<feature type="transmembrane region" description="Helical" evidence="1">
    <location>
        <begin position="32"/>
        <end position="54"/>
    </location>
</feature>
<evidence type="ECO:0000313" key="4">
    <source>
        <dbReference type="Proteomes" id="UP000321196"/>
    </source>
</evidence>
<protein>
    <submittedName>
        <fullName evidence="3">DsbA family protein</fullName>
    </submittedName>
</protein>
<accession>A0A5C8HT78</accession>
<dbReference type="Pfam" id="PF13462">
    <property type="entry name" value="Thioredoxin_4"/>
    <property type="match status" value="1"/>
</dbReference>
<dbReference type="InterPro" id="IPR012336">
    <property type="entry name" value="Thioredoxin-like_fold"/>
</dbReference>
<evidence type="ECO:0000313" key="3">
    <source>
        <dbReference type="EMBL" id="TXK06273.1"/>
    </source>
</evidence>
<dbReference type="OrthoDB" id="117402at2"/>